<dbReference type="Pfam" id="PF20606">
    <property type="entry name" value="DUF6799"/>
    <property type="match status" value="1"/>
</dbReference>
<organism evidence="4 5">
    <name type="scientific">Hymenobacter rigui</name>
    <dbReference type="NCBI Taxonomy" id="334424"/>
    <lineage>
        <taxon>Bacteria</taxon>
        <taxon>Pseudomonadati</taxon>
        <taxon>Bacteroidota</taxon>
        <taxon>Cytophagia</taxon>
        <taxon>Cytophagales</taxon>
        <taxon>Hymenobacteraceae</taxon>
        <taxon>Hymenobacter</taxon>
    </lineage>
</organism>
<protein>
    <recommendedName>
        <fullName evidence="3">DUF6799 domain-containing protein</fullName>
    </recommendedName>
</protein>
<evidence type="ECO:0000256" key="2">
    <source>
        <dbReference type="SAM" id="SignalP"/>
    </source>
</evidence>
<keyword evidence="2" id="KW-0732">Signal</keyword>
<name>A0A3R9N6E5_9BACT</name>
<dbReference type="Proteomes" id="UP000273500">
    <property type="component" value="Unassembled WGS sequence"/>
</dbReference>
<keyword evidence="5" id="KW-1185">Reference proteome</keyword>
<evidence type="ECO:0000313" key="4">
    <source>
        <dbReference type="EMBL" id="RSK49297.1"/>
    </source>
</evidence>
<gene>
    <name evidence="4" type="ORF">EI291_07300</name>
</gene>
<dbReference type="AlphaFoldDB" id="A0A3R9N6E5"/>
<dbReference type="OrthoDB" id="883429at2"/>
<feature type="coiled-coil region" evidence="1">
    <location>
        <begin position="138"/>
        <end position="165"/>
    </location>
</feature>
<proteinExistence type="predicted"/>
<evidence type="ECO:0000313" key="5">
    <source>
        <dbReference type="Proteomes" id="UP000273500"/>
    </source>
</evidence>
<dbReference type="RefSeq" id="WP_125419156.1">
    <property type="nucleotide sequence ID" value="NZ_RWIT01000003.1"/>
</dbReference>
<feature type="chain" id="PRO_5018632134" description="DUF6799 domain-containing protein" evidence="2">
    <location>
        <begin position="27"/>
        <end position="192"/>
    </location>
</feature>
<keyword evidence="1" id="KW-0175">Coiled coil</keyword>
<evidence type="ECO:0000256" key="1">
    <source>
        <dbReference type="SAM" id="Coils"/>
    </source>
</evidence>
<dbReference type="EMBL" id="RWIT01000003">
    <property type="protein sequence ID" value="RSK49297.1"/>
    <property type="molecule type" value="Genomic_DNA"/>
</dbReference>
<dbReference type="InterPro" id="IPR046478">
    <property type="entry name" value="DUF6799"/>
</dbReference>
<reference evidence="4 5" key="1">
    <citation type="submission" date="2018-12" db="EMBL/GenBank/DDBJ databases">
        <authorList>
            <person name="Feng G."/>
            <person name="Zhu H."/>
        </authorList>
    </citation>
    <scope>NUCLEOTIDE SEQUENCE [LARGE SCALE GENOMIC DNA]</scope>
    <source>
        <strain evidence="4 5">KCTC 12533</strain>
    </source>
</reference>
<feature type="domain" description="DUF6799" evidence="3">
    <location>
        <begin position="40"/>
        <end position="101"/>
    </location>
</feature>
<accession>A0A3R9N6E5</accession>
<sequence>MPAVTYHLRSLLLAGLLTTASAAAQAQQTVPAATSQSQLKDGAFRRNGKVFRLQAGQTTPLSAPLRFANGLTLRPDGIMVSKSGTRQLLENGKAVNMQGDVVIYRDDMMTPEAIARHDEQATGSSGTTTVAIPVSTNMAAIATQLQNTAQRLDQLRQLSQLLDQRAAAAATGTSTTTELETRIRQLSQQLQP</sequence>
<comment type="caution">
    <text evidence="4">The sequence shown here is derived from an EMBL/GenBank/DDBJ whole genome shotgun (WGS) entry which is preliminary data.</text>
</comment>
<evidence type="ECO:0000259" key="3">
    <source>
        <dbReference type="Pfam" id="PF20606"/>
    </source>
</evidence>
<feature type="signal peptide" evidence="2">
    <location>
        <begin position="1"/>
        <end position="26"/>
    </location>
</feature>